<dbReference type="PANTHER" id="PTHR14418:SF5">
    <property type="entry name" value="CONDENSIN COMPLEX SUBUNIT 3"/>
    <property type="match status" value="1"/>
</dbReference>
<keyword evidence="11" id="KW-1185">Reference proteome</keyword>
<dbReference type="EMBL" id="OZ037954">
    <property type="protein sequence ID" value="CAL1698801.1"/>
    <property type="molecule type" value="Genomic_DNA"/>
</dbReference>
<gene>
    <name evidence="10" type="ORF">GFSPODELE1_LOCUS2330</name>
</gene>
<evidence type="ECO:0000313" key="11">
    <source>
        <dbReference type="Proteomes" id="UP001497453"/>
    </source>
</evidence>
<comment type="similarity">
    <text evidence="2">Belongs to the CND3 (condensin subunit 3) family.</text>
</comment>
<feature type="compositionally biased region" description="Acidic residues" evidence="8">
    <location>
        <begin position="1127"/>
        <end position="1142"/>
    </location>
</feature>
<evidence type="ECO:0000256" key="7">
    <source>
        <dbReference type="ARBA" id="ARBA00023306"/>
    </source>
</evidence>
<feature type="compositionally biased region" description="Low complexity" evidence="8">
    <location>
        <begin position="998"/>
        <end position="1009"/>
    </location>
</feature>
<feature type="region of interest" description="Disordered" evidence="8">
    <location>
        <begin position="958"/>
        <end position="1166"/>
    </location>
</feature>
<evidence type="ECO:0000256" key="6">
    <source>
        <dbReference type="ARBA" id="ARBA00023067"/>
    </source>
</evidence>
<keyword evidence="5" id="KW-0498">Mitosis</keyword>
<protein>
    <recommendedName>
        <fullName evidence="9">Nuclear condensin complex subunit 3 C-terminal domain-containing protein</fullName>
    </recommendedName>
</protein>
<evidence type="ECO:0000256" key="2">
    <source>
        <dbReference type="ARBA" id="ARBA00006533"/>
    </source>
</evidence>
<feature type="compositionally biased region" description="Basic residues" evidence="8">
    <location>
        <begin position="1021"/>
        <end position="1031"/>
    </location>
</feature>
<feature type="compositionally biased region" description="Polar residues" evidence="8">
    <location>
        <begin position="1044"/>
        <end position="1055"/>
    </location>
</feature>
<feature type="compositionally biased region" description="Acidic residues" evidence="8">
    <location>
        <begin position="958"/>
        <end position="975"/>
    </location>
</feature>
<evidence type="ECO:0000256" key="8">
    <source>
        <dbReference type="SAM" id="MobiDB-lite"/>
    </source>
</evidence>
<evidence type="ECO:0000256" key="4">
    <source>
        <dbReference type="ARBA" id="ARBA00022618"/>
    </source>
</evidence>
<accession>A0ABP1CSZ2</accession>
<feature type="compositionally biased region" description="Low complexity" evidence="8">
    <location>
        <begin position="1146"/>
        <end position="1157"/>
    </location>
</feature>
<feature type="compositionally biased region" description="Low complexity" evidence="8">
    <location>
        <begin position="1032"/>
        <end position="1043"/>
    </location>
</feature>
<dbReference type="InterPro" id="IPR027165">
    <property type="entry name" value="CND3"/>
</dbReference>
<evidence type="ECO:0000256" key="3">
    <source>
        <dbReference type="ARBA" id="ARBA00022454"/>
    </source>
</evidence>
<dbReference type="Pfam" id="PF12719">
    <property type="entry name" value="Cnd3"/>
    <property type="match status" value="1"/>
</dbReference>
<dbReference type="InterPro" id="IPR011989">
    <property type="entry name" value="ARM-like"/>
</dbReference>
<name>A0ABP1CSZ2_9APHY</name>
<keyword evidence="3" id="KW-0158">Chromosome</keyword>
<dbReference type="PANTHER" id="PTHR14418">
    <property type="entry name" value="CONDENSIN COMPLEX SUBUNIT 3-RELATED"/>
    <property type="match status" value="1"/>
</dbReference>
<evidence type="ECO:0000256" key="5">
    <source>
        <dbReference type="ARBA" id="ARBA00022776"/>
    </source>
</evidence>
<feature type="region of interest" description="Disordered" evidence="8">
    <location>
        <begin position="278"/>
        <end position="299"/>
    </location>
</feature>
<dbReference type="SUPFAM" id="SSF48371">
    <property type="entry name" value="ARM repeat"/>
    <property type="match status" value="1"/>
</dbReference>
<sequence length="1166" mass="130060">MVPKTSVILDALPDHISNVFDQSQLSVVNHRKNCVALHKLHARAASVTQPTKDGGVQLIGERLFSNAFIDMVTRVLVIKKGSVPADRVVKFIGAYVRFLTEKALQPNTKGRSGAAVSQQSDVDDEDTPHSRFVALLLSYLLKGFEAKDKTVRFRVVNIVTELVSHLGELDEDVYEMLRSSLMARARDKESLVRAHAVTALSKLLSGEDPDDLEEGEPSILDTMLDSMCYDPSGEVRRFALLNTPLTPVTLPSILTRTRDVDNSVRTYLYAVILLPPSPSTPPSASATRQPSHSPTRLNHPRQLTIAQRERVVKDGLGDREDKVRAAAGKMLGAWFDQVADEVKMTDGEDKQVTSLVAFLKLFDVASVEGGSLASDALNSVFMTRPQVLNAIVFQDTFWKELTPESILLARVYIEHVSSRDDATRRLEVASLPVVTAFAFYTQEACNAIFDTMEQLEEARSAAIDVDEDAEIDELDAQLIDRVFVLGEVLKIAAKLDYTDEIGRRKMFQVIRDILAHELFPESLMDPCLDILKTTTPSEKEIIRIIVEIITELRDSVFEGGVESLAVTEEGLNTTQSGVYSRSSRRDRTMAEMTPEERIRSDETDIRCLSLCIATLKRVNGSFEENSTLEGILTDLIIPAVKRKELALRERGLVSLGLCCLIAKNMAMSSFQLFLSQVQSSSEDLKLKVLQVVFDILMIYEEDLLRRSKDIAERIIAFLLQTLEVEESQAVQALLCIGISKLMLNGLVTDERVLTSLVLAYVSPVTADNQELRQCLSYFLPVYSYSSFINQDRMRSVFLTAYDLVAAVYEDLDGDQDMITPSQFGTLFVDWTNPKKNAASESSGVESKDTHVEFAIDLLMALYAKDRAGDDKRVFCQILGKLYFPDHPQPDHLACIDTLLQHIDDHLPADDIPTQKLLDRFAARFRKQFWRQVERMDRSPLKRSQDYRDVCELVGLDMSEEEAEGEHEADGSDVDLETVSAPDRDADSGVDQDDERQGSEPPSSRSVSRSPAPPPSPSRNKPANRRVSKKNHSPASDSPSISGSYDENSLIGSSPSPVVVTPKRRQIAKLFRRFRTPGTPSTLSPAHKRTDNRKTPQRRAKPLGGDPFVDTTNQRRAKRRTRHQAAYESEENQSDSSDDDSGEESPVRVSVARRLSARCQSPMSSEP</sequence>
<evidence type="ECO:0000259" key="9">
    <source>
        <dbReference type="Pfam" id="PF12719"/>
    </source>
</evidence>
<proteinExistence type="inferred from homology"/>
<dbReference type="InterPro" id="IPR025977">
    <property type="entry name" value="Cnd3_C"/>
</dbReference>
<dbReference type="Gene3D" id="1.25.10.10">
    <property type="entry name" value="Leucine-rich Repeat Variant"/>
    <property type="match status" value="1"/>
</dbReference>
<dbReference type="InterPro" id="IPR016024">
    <property type="entry name" value="ARM-type_fold"/>
</dbReference>
<reference evidence="11" key="1">
    <citation type="submission" date="2024-04" db="EMBL/GenBank/DDBJ databases">
        <authorList>
            <person name="Shaw F."/>
            <person name="Minotto A."/>
        </authorList>
    </citation>
    <scope>NUCLEOTIDE SEQUENCE [LARGE SCALE GENOMIC DNA]</scope>
</reference>
<organism evidence="10 11">
    <name type="scientific">Somion occarium</name>
    <dbReference type="NCBI Taxonomy" id="3059160"/>
    <lineage>
        <taxon>Eukaryota</taxon>
        <taxon>Fungi</taxon>
        <taxon>Dikarya</taxon>
        <taxon>Basidiomycota</taxon>
        <taxon>Agaricomycotina</taxon>
        <taxon>Agaricomycetes</taxon>
        <taxon>Polyporales</taxon>
        <taxon>Cerrenaceae</taxon>
        <taxon>Somion</taxon>
    </lineage>
</organism>
<keyword evidence="7" id="KW-0131">Cell cycle</keyword>
<keyword evidence="4" id="KW-0132">Cell division</keyword>
<feature type="domain" description="Nuclear condensin complex subunit 3 C-terminal" evidence="9">
    <location>
        <begin position="606"/>
        <end position="883"/>
    </location>
</feature>
<evidence type="ECO:0000313" key="10">
    <source>
        <dbReference type="EMBL" id="CAL1698801.1"/>
    </source>
</evidence>
<feature type="compositionally biased region" description="Basic residues" evidence="8">
    <location>
        <begin position="1061"/>
        <end position="1074"/>
    </location>
</feature>
<dbReference type="Proteomes" id="UP001497453">
    <property type="component" value="Chromosome 11"/>
</dbReference>
<comment type="subcellular location">
    <subcellularLocation>
        <location evidence="1">Chromosome</location>
    </subcellularLocation>
</comment>
<keyword evidence="6" id="KW-0226">DNA condensation</keyword>
<evidence type="ECO:0000256" key="1">
    <source>
        <dbReference type="ARBA" id="ARBA00004286"/>
    </source>
</evidence>